<keyword evidence="2" id="KW-1185">Reference proteome</keyword>
<dbReference type="Pfam" id="PF09601">
    <property type="entry name" value="DUF2459"/>
    <property type="match status" value="1"/>
</dbReference>
<gene>
    <name evidence="1" type="ORF">GCM10009096_09820</name>
</gene>
<dbReference type="Proteomes" id="UP001500713">
    <property type="component" value="Unassembled WGS sequence"/>
</dbReference>
<accession>A0ABN1A9F9</accession>
<organism evidence="1 2">
    <name type="scientific">Parasphingorhabdus litoris</name>
    <dbReference type="NCBI Taxonomy" id="394733"/>
    <lineage>
        <taxon>Bacteria</taxon>
        <taxon>Pseudomonadati</taxon>
        <taxon>Pseudomonadota</taxon>
        <taxon>Alphaproteobacteria</taxon>
        <taxon>Sphingomonadales</taxon>
        <taxon>Sphingomonadaceae</taxon>
        <taxon>Parasphingorhabdus</taxon>
    </lineage>
</organism>
<reference evidence="1 2" key="1">
    <citation type="journal article" date="2019" name="Int. J. Syst. Evol. Microbiol.">
        <title>The Global Catalogue of Microorganisms (GCM) 10K type strain sequencing project: providing services to taxonomists for standard genome sequencing and annotation.</title>
        <authorList>
            <consortium name="The Broad Institute Genomics Platform"/>
            <consortium name="The Broad Institute Genome Sequencing Center for Infectious Disease"/>
            <person name="Wu L."/>
            <person name="Ma J."/>
        </authorList>
    </citation>
    <scope>NUCLEOTIDE SEQUENCE [LARGE SCALE GENOMIC DNA]</scope>
    <source>
        <strain evidence="1 2">JCM 14162</strain>
    </source>
</reference>
<comment type="caution">
    <text evidence="1">The sequence shown here is derived from an EMBL/GenBank/DDBJ whole genome shotgun (WGS) entry which is preliminary data.</text>
</comment>
<dbReference type="NCBIfam" id="TIGR02117">
    <property type="entry name" value="chp_urease_rgn"/>
    <property type="match status" value="1"/>
</dbReference>
<sequence>MIAIIMLYLIAALFGSILPANQFWKSPDDGIELFIETNGLHTGIIMPIRSDVYDWSHLVRPEHLDDPSGYGSHMLVGWGHAGVYRNTEHWKDLRFSDAASAIFGSDEVLLHIYHLNYPQAYPHYRRSFKVSEAEYRKIVDAIKARFVLDQGQRPIPSPGYGSRDLFYQAHGHYNAFYTCNNWTSDVLRQAGIRTGIWTPFQGGVMRWFLEAEIDN</sequence>
<dbReference type="InterPro" id="IPR011727">
    <property type="entry name" value="CHP02117"/>
</dbReference>
<dbReference type="EMBL" id="BAAAEM010000002">
    <property type="protein sequence ID" value="GAA0470931.1"/>
    <property type="molecule type" value="Genomic_DNA"/>
</dbReference>
<evidence type="ECO:0000313" key="1">
    <source>
        <dbReference type="EMBL" id="GAA0470931.1"/>
    </source>
</evidence>
<name>A0ABN1A9F9_9SPHN</name>
<evidence type="ECO:0000313" key="2">
    <source>
        <dbReference type="Proteomes" id="UP001500713"/>
    </source>
</evidence>
<proteinExistence type="predicted"/>
<protein>
    <submittedName>
        <fullName evidence="1">TIGR02117 family protein</fullName>
    </submittedName>
</protein>